<comment type="caution">
    <text evidence="1">The sequence shown here is derived from an EMBL/GenBank/DDBJ whole genome shotgun (WGS) entry which is preliminary data.</text>
</comment>
<keyword evidence="2" id="KW-1185">Reference proteome</keyword>
<dbReference type="Proteomes" id="UP001460202">
    <property type="component" value="Unassembled WGS sequence"/>
</dbReference>
<dbReference type="EMBL" id="JBBMFL010000001">
    <property type="protein sequence ID" value="MEQ2543560.1"/>
    <property type="molecule type" value="Genomic_DNA"/>
</dbReference>
<reference evidence="1 2" key="1">
    <citation type="submission" date="2024-03" db="EMBL/GenBank/DDBJ databases">
        <title>Human intestinal bacterial collection.</title>
        <authorList>
            <person name="Pauvert C."/>
            <person name="Hitch T.C.A."/>
            <person name="Clavel T."/>
        </authorList>
    </citation>
    <scope>NUCLEOTIDE SEQUENCE [LARGE SCALE GENOMIC DNA]</scope>
    <source>
        <strain evidence="1 2">CLA-KB-H122</strain>
    </source>
</reference>
<name>A0ABV1GT46_9BACT</name>
<accession>A0ABV1GT46</accession>
<proteinExistence type="predicted"/>
<evidence type="ECO:0000313" key="1">
    <source>
        <dbReference type="EMBL" id="MEQ2543560.1"/>
    </source>
</evidence>
<dbReference type="GeneID" id="78181216"/>
<dbReference type="RefSeq" id="WP_242493125.1">
    <property type="nucleotide sequence ID" value="NZ_JBBMFL010000001.1"/>
</dbReference>
<organism evidence="1 2">
    <name type="scientific">Alistipes intestinihominis</name>
    <dbReference type="NCBI Taxonomy" id="3133172"/>
    <lineage>
        <taxon>Bacteria</taxon>
        <taxon>Pseudomonadati</taxon>
        <taxon>Bacteroidota</taxon>
        <taxon>Bacteroidia</taxon>
        <taxon>Bacteroidales</taxon>
        <taxon>Rikenellaceae</taxon>
        <taxon>Alistipes</taxon>
    </lineage>
</organism>
<protein>
    <recommendedName>
        <fullName evidence="3">HipA N-terminal subdomain 1 domain-containing protein</fullName>
    </recommendedName>
</protein>
<evidence type="ECO:0000313" key="2">
    <source>
        <dbReference type="Proteomes" id="UP001460202"/>
    </source>
</evidence>
<evidence type="ECO:0008006" key="3">
    <source>
        <dbReference type="Google" id="ProtNLM"/>
    </source>
</evidence>
<gene>
    <name evidence="1" type="ORF">WMO46_01150</name>
</gene>
<sequence length="137" mass="15841">MVTQRDIYVYMDWPEDAEPVYMGVLHSEMIRGKEVFSYENDPAWLAHPRFRALDPDLSAFTGKQYQPSDKSNFGLFLDSAPDRWGRTLMRRWEAINARLQDREPRTLNEADYLMGVYDGNRMGGPALQVLERGGLHG</sequence>